<protein>
    <recommendedName>
        <fullName evidence="1">LysM domain-containing protein</fullName>
    </recommendedName>
</protein>
<dbReference type="EMBL" id="BKCF01000004">
    <property type="protein sequence ID" value="GEQ86703.1"/>
    <property type="molecule type" value="Genomic_DNA"/>
</dbReference>
<name>A0A5J4FXC6_9FLAO</name>
<keyword evidence="3" id="KW-1185">Reference proteome</keyword>
<proteinExistence type="predicted"/>
<dbReference type="SMART" id="SM00257">
    <property type="entry name" value="LysM"/>
    <property type="match status" value="4"/>
</dbReference>
<comment type="caution">
    <text evidence="2">The sequence shown here is derived from an EMBL/GenBank/DDBJ whole genome shotgun (WGS) entry which is preliminary data.</text>
</comment>
<feature type="domain" description="LysM" evidence="1">
    <location>
        <begin position="70"/>
        <end position="114"/>
    </location>
</feature>
<dbReference type="Pfam" id="PF01476">
    <property type="entry name" value="LysM"/>
    <property type="match status" value="3"/>
</dbReference>
<reference evidence="2 3" key="1">
    <citation type="submission" date="2019-08" db="EMBL/GenBank/DDBJ databases">
        <title>Ulvibacter marinistellae sp. nov., isolated from a starfish, Patiria pectinifera.</title>
        <authorList>
            <person name="Kawano K."/>
            <person name="Ushijima N."/>
            <person name="Kihara M."/>
            <person name="Itoh H."/>
        </authorList>
    </citation>
    <scope>NUCLEOTIDE SEQUENCE [LARGE SCALE GENOMIC DNA]</scope>
    <source>
        <strain evidence="2 3">KK4</strain>
    </source>
</reference>
<dbReference type="SUPFAM" id="SSF53822">
    <property type="entry name" value="Periplasmic binding protein-like I"/>
    <property type="match status" value="1"/>
</dbReference>
<dbReference type="PANTHER" id="PTHR33734:SF22">
    <property type="entry name" value="MEMBRANE-BOUND LYTIC MUREIN TRANSGLYCOSYLASE D"/>
    <property type="match status" value="1"/>
</dbReference>
<evidence type="ECO:0000313" key="3">
    <source>
        <dbReference type="Proteomes" id="UP000326994"/>
    </source>
</evidence>
<dbReference type="InterPro" id="IPR018392">
    <property type="entry name" value="LysM"/>
</dbReference>
<dbReference type="CDD" id="cd00118">
    <property type="entry name" value="LysM"/>
    <property type="match status" value="3"/>
</dbReference>
<evidence type="ECO:0000259" key="1">
    <source>
        <dbReference type="PROSITE" id="PS51782"/>
    </source>
</evidence>
<organism evidence="2 3">
    <name type="scientific">Patiriisocius marinistellae</name>
    <dbReference type="NCBI Taxonomy" id="2494560"/>
    <lineage>
        <taxon>Bacteria</taxon>
        <taxon>Pseudomonadati</taxon>
        <taxon>Bacteroidota</taxon>
        <taxon>Flavobacteriia</taxon>
        <taxon>Flavobacteriales</taxon>
        <taxon>Flavobacteriaceae</taxon>
        <taxon>Patiriisocius</taxon>
    </lineage>
</organism>
<dbReference type="InterPro" id="IPR028082">
    <property type="entry name" value="Peripla_BP_I"/>
</dbReference>
<feature type="domain" description="LysM" evidence="1">
    <location>
        <begin position="12"/>
        <end position="56"/>
    </location>
</feature>
<feature type="domain" description="LysM" evidence="1">
    <location>
        <begin position="145"/>
        <end position="189"/>
    </location>
</feature>
<sequence>MGCGAIAQEDYKTHTVQENETLASIAKDFSITVADIKRLNPNAGNEPPRYSQLVLPARASKTTKMTEKFKTHKVRRKETLFSISKKYEVSIEDIKRYNKELYSQELKKGEKIRIPVFDKSSAPVVDLKPVVTTVTGVSSTLESLTSHTVQPKETRYGIARMYGITLEQLESINPHIGKEGLSVNEILNVPAETIMPTAVPEEGYNFYQVLPKEGFYRLKVKTGLSKEEIVALNPYAKDGLKDGMILKMPMGTSAKISEEARTADLEKLIVNKDSKRVAVLLPFRLNKIESDTKSSKEDVLSKDGVMRLALDFYSGVLMASEFAKDKGISVQLDVFDTEFNDNKVGSIISSRNFEDFDAVIGPLRQKNVEKAAGLLKNGKVPVFSPLSNRDIKISKNVFQTLPSVEMMEDNIIQYIEEKIGDRNLIIISDSKRATQKNKLLSKFPNAKTASPRKEGFLYVQDVQKQINNSKENWVILESDDPIIVSNVVGVLNGMPAEYKLRLFTLDKNDAYDYNDVSNMNLAKLQFTFPSVSKSYNYNDKTPFLISYKNKYGVLPNRYAVRGFDVTYDVLLRLASADDVYEATEDDFETEYIENKFRYSKKFLSGYVNNAVYIIKYKDNLQFEVLK</sequence>
<accession>A0A5J4FXC6</accession>
<dbReference type="GO" id="GO:0008932">
    <property type="term" value="F:lytic endotransglycosylase activity"/>
    <property type="evidence" value="ECO:0007669"/>
    <property type="project" value="TreeGrafter"/>
</dbReference>
<dbReference type="CDD" id="cd06268">
    <property type="entry name" value="PBP1_ABC_transporter_LIVBP-like"/>
    <property type="match status" value="1"/>
</dbReference>
<evidence type="ECO:0000313" key="2">
    <source>
        <dbReference type="EMBL" id="GEQ86703.1"/>
    </source>
</evidence>
<dbReference type="PROSITE" id="PS51782">
    <property type="entry name" value="LYSM"/>
    <property type="match status" value="3"/>
</dbReference>
<dbReference type="InterPro" id="IPR036779">
    <property type="entry name" value="LysM_dom_sf"/>
</dbReference>
<dbReference type="AlphaFoldDB" id="A0A5J4FXC6"/>
<dbReference type="Proteomes" id="UP000326994">
    <property type="component" value="Unassembled WGS sequence"/>
</dbReference>
<dbReference type="SUPFAM" id="SSF54106">
    <property type="entry name" value="LysM domain"/>
    <property type="match status" value="3"/>
</dbReference>
<dbReference type="PANTHER" id="PTHR33734">
    <property type="entry name" value="LYSM DOMAIN-CONTAINING GPI-ANCHORED PROTEIN 2"/>
    <property type="match status" value="1"/>
</dbReference>
<gene>
    <name evidence="2" type="ORF">ULMS_22110</name>
</gene>
<dbReference type="Gene3D" id="3.10.350.10">
    <property type="entry name" value="LysM domain"/>
    <property type="match status" value="3"/>
</dbReference>
<dbReference type="Gene3D" id="3.40.50.2300">
    <property type="match status" value="1"/>
</dbReference>